<dbReference type="Pfam" id="PF11950">
    <property type="entry name" value="DUF3467"/>
    <property type="match status" value="1"/>
</dbReference>
<organism evidence="1 2">
    <name type="scientific">Lutimonas vermicola</name>
    <dbReference type="NCBI Taxonomy" id="414288"/>
    <lineage>
        <taxon>Bacteria</taxon>
        <taxon>Pseudomonadati</taxon>
        <taxon>Bacteroidota</taxon>
        <taxon>Flavobacteriia</taxon>
        <taxon>Flavobacteriales</taxon>
        <taxon>Flavobacteriaceae</taxon>
        <taxon>Lutimonas</taxon>
    </lineage>
</organism>
<evidence type="ECO:0000313" key="1">
    <source>
        <dbReference type="EMBL" id="MEL4455960.1"/>
    </source>
</evidence>
<dbReference type="RefSeq" id="WP_342159963.1">
    <property type="nucleotide sequence ID" value="NZ_JBCDNA010000002.1"/>
</dbReference>
<reference evidence="1 2" key="1">
    <citation type="submission" date="2024-04" db="EMBL/GenBank/DDBJ databases">
        <title>whole genome sequencing of Lutimonas vermicola strain IMCC1616.</title>
        <authorList>
            <person name="Bae S.S."/>
        </authorList>
    </citation>
    <scope>NUCLEOTIDE SEQUENCE [LARGE SCALE GENOMIC DNA]</scope>
    <source>
        <strain evidence="1 2">IMCC1616</strain>
    </source>
</reference>
<sequence>MSKETNQNQLNIEIDEKTADGTYANLAIINHSISEFVVDFINVMPGSPKSKVKSRIILTPQHAKRLAKALAENIKRFEANNGEIKDYEQPPIPLNFGPTGQA</sequence>
<keyword evidence="2" id="KW-1185">Reference proteome</keyword>
<name>A0ABU9L0J6_9FLAO</name>
<comment type="caution">
    <text evidence="1">The sequence shown here is derived from an EMBL/GenBank/DDBJ whole genome shotgun (WGS) entry which is preliminary data.</text>
</comment>
<proteinExistence type="predicted"/>
<dbReference type="EMBL" id="JBCDNA010000002">
    <property type="protein sequence ID" value="MEL4455960.1"/>
    <property type="molecule type" value="Genomic_DNA"/>
</dbReference>
<dbReference type="InterPro" id="IPR021857">
    <property type="entry name" value="DUF3467"/>
</dbReference>
<gene>
    <name evidence="1" type="ORF">AABB81_08630</name>
</gene>
<accession>A0ABU9L0J6</accession>
<evidence type="ECO:0000313" key="2">
    <source>
        <dbReference type="Proteomes" id="UP001474120"/>
    </source>
</evidence>
<protein>
    <submittedName>
        <fullName evidence="1">DUF3467 domain-containing protein</fullName>
    </submittedName>
</protein>
<dbReference type="Proteomes" id="UP001474120">
    <property type="component" value="Unassembled WGS sequence"/>
</dbReference>